<protein>
    <submittedName>
        <fullName evidence="1">Uncharacterized protein</fullName>
    </submittedName>
</protein>
<evidence type="ECO:0000313" key="1">
    <source>
        <dbReference type="EMBL" id="MBG9985594.1"/>
    </source>
</evidence>
<organism evidence="1 2">
    <name type="scientific">Facklamia lactis</name>
    <dbReference type="NCBI Taxonomy" id="2749967"/>
    <lineage>
        <taxon>Bacteria</taxon>
        <taxon>Bacillati</taxon>
        <taxon>Bacillota</taxon>
        <taxon>Bacilli</taxon>
        <taxon>Lactobacillales</taxon>
        <taxon>Aerococcaceae</taxon>
        <taxon>Facklamia</taxon>
    </lineage>
</organism>
<proteinExistence type="predicted"/>
<keyword evidence="2" id="KW-1185">Reference proteome</keyword>
<dbReference type="Proteomes" id="UP000721415">
    <property type="component" value="Unassembled WGS sequence"/>
</dbReference>
<sequence length="120" mass="14016">MRVFINKNDVSKVQEKYGQENAVATFTQSTTPSNQRQLAEMFIIVSNPQTFEIVKLNRKLEEISHESIAKDEIENLKISGMINKKVTFTVKHQDYRFWFKPIVIGSGKEQKEMIKEFENC</sequence>
<name>A0ABS0LQM0_9LACT</name>
<evidence type="ECO:0000313" key="2">
    <source>
        <dbReference type="Proteomes" id="UP000721415"/>
    </source>
</evidence>
<comment type="caution">
    <text evidence="1">The sequence shown here is derived from an EMBL/GenBank/DDBJ whole genome shotgun (WGS) entry which is preliminary data.</text>
</comment>
<accession>A0ABS0LQM0</accession>
<dbReference type="RefSeq" id="WP_197114060.1">
    <property type="nucleotide sequence ID" value="NZ_JACBXQ010000001.1"/>
</dbReference>
<reference evidence="1 2" key="1">
    <citation type="submission" date="2020-07" db="EMBL/GenBank/DDBJ databases">
        <title>Facklamia lactis sp. nov., isolated from raw milk.</title>
        <authorList>
            <person name="Doll E.V."/>
            <person name="Huptas C."/>
            <person name="Staib L."/>
            <person name="Wenning M."/>
            <person name="Scherer S."/>
        </authorList>
    </citation>
    <scope>NUCLEOTIDE SEQUENCE [LARGE SCALE GENOMIC DNA]</scope>
    <source>
        <strain evidence="1 2">DSM 111018</strain>
    </source>
</reference>
<dbReference type="EMBL" id="JACBXQ010000001">
    <property type="protein sequence ID" value="MBG9985594.1"/>
    <property type="molecule type" value="Genomic_DNA"/>
</dbReference>
<gene>
    <name evidence="1" type="ORF">HZY91_01650</name>
</gene>